<dbReference type="SUPFAM" id="SSF49493">
    <property type="entry name" value="HSP40/DnaJ peptide-binding domain"/>
    <property type="match status" value="2"/>
</dbReference>
<comment type="caution">
    <text evidence="4">The sequence shown here is derived from an EMBL/GenBank/DDBJ whole genome shotgun (WGS) entry which is preliminary data.</text>
</comment>
<dbReference type="EMBL" id="JABELV010000253">
    <property type="protein sequence ID" value="KAG7527624.1"/>
    <property type="molecule type" value="Genomic_DNA"/>
</dbReference>
<dbReference type="PROSITE" id="PS00636">
    <property type="entry name" value="DNAJ_1"/>
    <property type="match status" value="1"/>
</dbReference>
<gene>
    <name evidence="4" type="ORF">FFLO_06746</name>
</gene>
<evidence type="ECO:0000256" key="1">
    <source>
        <dbReference type="ARBA" id="ARBA00023186"/>
    </source>
</evidence>
<evidence type="ECO:0000256" key="2">
    <source>
        <dbReference type="SAM" id="MobiDB-lite"/>
    </source>
</evidence>
<evidence type="ECO:0000313" key="4">
    <source>
        <dbReference type="EMBL" id="KAG7527624.1"/>
    </source>
</evidence>
<dbReference type="Proteomes" id="UP000812966">
    <property type="component" value="Unassembled WGS sequence"/>
</dbReference>
<dbReference type="SMART" id="SM00271">
    <property type="entry name" value="DnaJ"/>
    <property type="match status" value="1"/>
</dbReference>
<keyword evidence="5" id="KW-1185">Reference proteome</keyword>
<name>A0A8K0JES6_9TREE</name>
<dbReference type="CDD" id="cd06257">
    <property type="entry name" value="DnaJ"/>
    <property type="match status" value="1"/>
</dbReference>
<dbReference type="InterPro" id="IPR036869">
    <property type="entry name" value="J_dom_sf"/>
</dbReference>
<dbReference type="Gene3D" id="1.10.287.110">
    <property type="entry name" value="DnaJ domain"/>
    <property type="match status" value="1"/>
</dbReference>
<dbReference type="FunFam" id="2.60.260.20:FF:000015">
    <property type="entry name" value="Heat shock protein 40"/>
    <property type="match status" value="1"/>
</dbReference>
<dbReference type="FunFam" id="1.10.287.110:FF:000072">
    <property type="entry name" value="DnaJ family protein"/>
    <property type="match status" value="1"/>
</dbReference>
<dbReference type="PANTHER" id="PTHR24078">
    <property type="entry name" value="DNAJ HOMOLOG SUBFAMILY C MEMBER"/>
    <property type="match status" value="1"/>
</dbReference>
<dbReference type="InterPro" id="IPR018253">
    <property type="entry name" value="DnaJ_domain_CS"/>
</dbReference>
<dbReference type="InterPro" id="IPR051339">
    <property type="entry name" value="DnaJ_subfamily_B"/>
</dbReference>
<evidence type="ECO:0000259" key="3">
    <source>
        <dbReference type="PROSITE" id="PS50076"/>
    </source>
</evidence>
<dbReference type="Pfam" id="PF00226">
    <property type="entry name" value="DnaJ"/>
    <property type="match status" value="1"/>
</dbReference>
<dbReference type="PROSITE" id="PS50076">
    <property type="entry name" value="DNAJ_2"/>
    <property type="match status" value="1"/>
</dbReference>
<evidence type="ECO:0000313" key="5">
    <source>
        <dbReference type="Proteomes" id="UP000812966"/>
    </source>
</evidence>
<dbReference type="GO" id="GO:0005829">
    <property type="term" value="C:cytosol"/>
    <property type="evidence" value="ECO:0007669"/>
    <property type="project" value="TreeGrafter"/>
</dbReference>
<dbReference type="CDD" id="cd10747">
    <property type="entry name" value="DnaJ_C"/>
    <property type="match status" value="1"/>
</dbReference>
<dbReference type="FunFam" id="2.60.260.20:FF:000013">
    <property type="entry name" value="DnaJ subfamily B member 11"/>
    <property type="match status" value="1"/>
</dbReference>
<dbReference type="SUPFAM" id="SSF46565">
    <property type="entry name" value="Chaperone J-domain"/>
    <property type="match status" value="1"/>
</dbReference>
<sequence length="359" mass="38143">MGQDYYKLLGIDKSASQDEIKKAYRKAALKWHPDRNKDNIATAEKKFKEVSEAFEVLSDDNKRTVYDQYGEEGLKANGGAGPGANPFGAGTGGGAFPGASFGFGGGGGGFQASDPNDIFSHIFGGGMGGGMGGMGGGADMFGGGSPFGGASGGFGGMPGGPGGRRRGPQRQESSAPLEPVAEITRPLALTLEEIYKGGTKRLKITRKLRNGSEEGKVLEIAYKAGWKKGTKVKFQGAGHEDEHGRGQTIVFVVEEKPHGRFTREDDDLVVRLNINLLDALVGNNEGTREVEHLDGRKIKVALPKGIITPNQETRVAGEGFPITRKDSVKKVGDLVVKWNVHFPRTLSDSQKDGLKKILG</sequence>
<organism evidence="4 5">
    <name type="scientific">Filobasidium floriforme</name>
    <dbReference type="NCBI Taxonomy" id="5210"/>
    <lineage>
        <taxon>Eukaryota</taxon>
        <taxon>Fungi</taxon>
        <taxon>Dikarya</taxon>
        <taxon>Basidiomycota</taxon>
        <taxon>Agaricomycotina</taxon>
        <taxon>Tremellomycetes</taxon>
        <taxon>Filobasidiales</taxon>
        <taxon>Filobasidiaceae</taxon>
        <taxon>Filobasidium</taxon>
    </lineage>
</organism>
<reference evidence="4" key="1">
    <citation type="submission" date="2020-04" db="EMBL/GenBank/DDBJ databases">
        <title>Analysis of mating type loci in Filobasidium floriforme.</title>
        <authorList>
            <person name="Nowrousian M."/>
        </authorList>
    </citation>
    <scope>NUCLEOTIDE SEQUENCE</scope>
    <source>
        <strain evidence="4">CBS 6242</strain>
    </source>
</reference>
<dbReference type="AlphaFoldDB" id="A0A8K0JES6"/>
<accession>A0A8K0JES6</accession>
<dbReference type="GO" id="GO:0051087">
    <property type="term" value="F:protein-folding chaperone binding"/>
    <property type="evidence" value="ECO:0007669"/>
    <property type="project" value="TreeGrafter"/>
</dbReference>
<dbReference type="InterPro" id="IPR002939">
    <property type="entry name" value="DnaJ_C"/>
</dbReference>
<feature type="compositionally biased region" description="Gly residues" evidence="2">
    <location>
        <begin position="147"/>
        <end position="162"/>
    </location>
</feature>
<feature type="region of interest" description="Disordered" evidence="2">
    <location>
        <begin position="147"/>
        <end position="177"/>
    </location>
</feature>
<protein>
    <recommendedName>
        <fullName evidence="3">J domain-containing protein</fullName>
    </recommendedName>
</protein>
<dbReference type="InterPro" id="IPR001623">
    <property type="entry name" value="DnaJ_domain"/>
</dbReference>
<keyword evidence="1" id="KW-0143">Chaperone</keyword>
<proteinExistence type="predicted"/>
<dbReference type="Gene3D" id="2.60.260.20">
    <property type="entry name" value="Urease metallochaperone UreE, N-terminal domain"/>
    <property type="match status" value="2"/>
</dbReference>
<dbReference type="GO" id="GO:0051082">
    <property type="term" value="F:unfolded protein binding"/>
    <property type="evidence" value="ECO:0007669"/>
    <property type="project" value="InterPro"/>
</dbReference>
<dbReference type="GO" id="GO:0006457">
    <property type="term" value="P:protein folding"/>
    <property type="evidence" value="ECO:0007669"/>
    <property type="project" value="InterPro"/>
</dbReference>
<dbReference type="PRINTS" id="PR00625">
    <property type="entry name" value="JDOMAIN"/>
</dbReference>
<feature type="domain" description="J" evidence="3">
    <location>
        <begin position="4"/>
        <end position="70"/>
    </location>
</feature>
<dbReference type="PANTHER" id="PTHR24078:SF553">
    <property type="entry name" value="DNAJ HOMOLOG SUBFAMILY B MEMBER 5"/>
    <property type="match status" value="1"/>
</dbReference>
<dbReference type="InterPro" id="IPR008971">
    <property type="entry name" value="HSP40/DnaJ_pept-bd"/>
</dbReference>
<dbReference type="Pfam" id="PF01556">
    <property type="entry name" value="DnaJ_C"/>
    <property type="match status" value="1"/>
</dbReference>
<dbReference type="GO" id="GO:0006413">
    <property type="term" value="P:translational initiation"/>
    <property type="evidence" value="ECO:0007669"/>
    <property type="project" value="TreeGrafter"/>
</dbReference>